<proteinExistence type="predicted"/>
<dbReference type="EMBL" id="LR796959">
    <property type="protein sequence ID" value="CAB4178223.1"/>
    <property type="molecule type" value="Genomic_DNA"/>
</dbReference>
<protein>
    <submittedName>
        <fullName evidence="3">Uncharacterized protein</fullName>
    </submittedName>
</protein>
<dbReference type="EMBL" id="LR797465">
    <property type="protein sequence ID" value="CAB4218559.1"/>
    <property type="molecule type" value="Genomic_DNA"/>
</dbReference>
<evidence type="ECO:0000313" key="1">
    <source>
        <dbReference type="EMBL" id="CAB4146990.1"/>
    </source>
</evidence>
<organism evidence="3">
    <name type="scientific">uncultured Caudovirales phage</name>
    <dbReference type="NCBI Taxonomy" id="2100421"/>
    <lineage>
        <taxon>Viruses</taxon>
        <taxon>Duplodnaviria</taxon>
        <taxon>Heunggongvirae</taxon>
        <taxon>Uroviricota</taxon>
        <taxon>Caudoviricetes</taxon>
        <taxon>Peduoviridae</taxon>
        <taxon>Maltschvirus</taxon>
        <taxon>Maltschvirus maltsch</taxon>
    </lineage>
</organism>
<dbReference type="EMBL" id="LR797101">
    <property type="protein sequence ID" value="CAB4187095.1"/>
    <property type="molecule type" value="Genomic_DNA"/>
</dbReference>
<reference evidence="3" key="1">
    <citation type="submission" date="2020-05" db="EMBL/GenBank/DDBJ databases">
        <authorList>
            <person name="Chiriac C."/>
            <person name="Salcher M."/>
            <person name="Ghai R."/>
            <person name="Kavagutti S V."/>
        </authorList>
    </citation>
    <scope>NUCLEOTIDE SEQUENCE</scope>
</reference>
<evidence type="ECO:0000313" key="4">
    <source>
        <dbReference type="EMBL" id="CAB4218559.1"/>
    </source>
</evidence>
<accession>A0A6J5R2B2</accession>
<sequence>MNVTQTLSVECRTLADLFAATPVGETVSYSAMSAAIGRSIADRRYLAIRAMHIATKETGAIFGSVRGVGYQRLSPQNAHMLGSHTRGRIRRSAKRTADAIVAAIQSTNDMPDDARRRAYAEVNSMRLVEHISADKQVSAAGAEAKAEPVAITMRRFAEQIGAVG</sequence>
<evidence type="ECO:0000313" key="2">
    <source>
        <dbReference type="EMBL" id="CAB4178223.1"/>
    </source>
</evidence>
<dbReference type="EMBL" id="LR796485">
    <property type="protein sequence ID" value="CAB4146990.1"/>
    <property type="molecule type" value="Genomic_DNA"/>
</dbReference>
<gene>
    <name evidence="2" type="ORF">UFOVP1011_44</name>
    <name evidence="3" type="ORF">UFOVP1162_20</name>
    <name evidence="4" type="ORF">UFOVP1611_23</name>
    <name evidence="1" type="ORF">UFOVP504_6</name>
</gene>
<name>A0A6J5R2B2_9CAUD</name>
<evidence type="ECO:0000313" key="3">
    <source>
        <dbReference type="EMBL" id="CAB4187095.1"/>
    </source>
</evidence>